<dbReference type="EMBL" id="FQYI01000006">
    <property type="protein sequence ID" value="SHI89646.1"/>
    <property type="molecule type" value="Genomic_DNA"/>
</dbReference>
<gene>
    <name evidence="2" type="ORF">SAMN05443429_10610</name>
</gene>
<proteinExistence type="predicted"/>
<dbReference type="RefSeq" id="WP_073179575.1">
    <property type="nucleotide sequence ID" value="NZ_FQYI01000006.1"/>
</dbReference>
<name>A0A1M6EW41_9FLAO</name>
<dbReference type="Pfam" id="PF00899">
    <property type="entry name" value="ThiF"/>
    <property type="match status" value="1"/>
</dbReference>
<feature type="domain" description="THIF-type NAD/FAD binding fold" evidence="1">
    <location>
        <begin position="5"/>
        <end position="241"/>
    </location>
</feature>
<sequence length="249" mass="28155">MDERYSRNRLYITGEEQDKIKTTPILLAGSGIGSNIAECALRFGFEDITVVDGDVVELSNLNRQNYTEENISENKAEALCNRLKAINPAADIKFHSEFITPENIDEIVDNCQIAINALDFTSDVPLVFDELCQKKGITVLHPYNLGWGGLVTVITPDSLKLDSLTSGENFNELKMVEYVSGYTRFWGNPNIWLEKIIEDYKSEKENLPPPQLAVASWIVAGMCTHIMFNIVTQKKYKKFPEFYINSISN</sequence>
<dbReference type="GO" id="GO:0008641">
    <property type="term" value="F:ubiquitin-like modifier activating enzyme activity"/>
    <property type="evidence" value="ECO:0007669"/>
    <property type="project" value="InterPro"/>
</dbReference>
<dbReference type="GO" id="GO:0061503">
    <property type="term" value="F:tRNA threonylcarbamoyladenosine dehydratase"/>
    <property type="evidence" value="ECO:0007669"/>
    <property type="project" value="TreeGrafter"/>
</dbReference>
<organism evidence="2 3">
    <name type="scientific">Cruoricaptor ignavus</name>
    <dbReference type="NCBI Taxonomy" id="1118202"/>
    <lineage>
        <taxon>Bacteria</taxon>
        <taxon>Pseudomonadati</taxon>
        <taxon>Bacteroidota</taxon>
        <taxon>Flavobacteriia</taxon>
        <taxon>Flavobacteriales</taxon>
        <taxon>Weeksellaceae</taxon>
        <taxon>Cruoricaptor</taxon>
    </lineage>
</organism>
<reference evidence="2 3" key="1">
    <citation type="submission" date="2016-11" db="EMBL/GenBank/DDBJ databases">
        <authorList>
            <person name="Jaros S."/>
            <person name="Januszkiewicz K."/>
            <person name="Wedrychowicz H."/>
        </authorList>
    </citation>
    <scope>NUCLEOTIDE SEQUENCE [LARGE SCALE GENOMIC DNA]</scope>
    <source>
        <strain evidence="2 3">DSM 25479</strain>
    </source>
</reference>
<dbReference type="OrthoDB" id="9804286at2"/>
<dbReference type="Gene3D" id="3.40.50.720">
    <property type="entry name" value="NAD(P)-binding Rossmann-like Domain"/>
    <property type="match status" value="1"/>
</dbReference>
<protein>
    <submittedName>
        <fullName evidence="2">ThiF family protein</fullName>
    </submittedName>
</protein>
<dbReference type="GO" id="GO:0061504">
    <property type="term" value="P:cyclic threonylcarbamoyladenosine biosynthetic process"/>
    <property type="evidence" value="ECO:0007669"/>
    <property type="project" value="TreeGrafter"/>
</dbReference>
<dbReference type="PANTHER" id="PTHR43267:SF1">
    <property type="entry name" value="TRNA THREONYLCARBAMOYLADENOSINE DEHYDRATASE"/>
    <property type="match status" value="1"/>
</dbReference>
<evidence type="ECO:0000259" key="1">
    <source>
        <dbReference type="Pfam" id="PF00899"/>
    </source>
</evidence>
<dbReference type="Proteomes" id="UP000184335">
    <property type="component" value="Unassembled WGS sequence"/>
</dbReference>
<dbReference type="STRING" id="1118202.SAMN05443429_10610"/>
<dbReference type="InterPro" id="IPR035985">
    <property type="entry name" value="Ubiquitin-activating_enz"/>
</dbReference>
<dbReference type="InterPro" id="IPR000594">
    <property type="entry name" value="ThiF_NAD_FAD-bd"/>
</dbReference>
<evidence type="ECO:0000313" key="2">
    <source>
        <dbReference type="EMBL" id="SHI89646.1"/>
    </source>
</evidence>
<dbReference type="AlphaFoldDB" id="A0A1M6EW41"/>
<evidence type="ECO:0000313" key="3">
    <source>
        <dbReference type="Proteomes" id="UP000184335"/>
    </source>
</evidence>
<dbReference type="PANTHER" id="PTHR43267">
    <property type="entry name" value="TRNA THREONYLCARBAMOYLADENOSINE DEHYDRATASE"/>
    <property type="match status" value="1"/>
</dbReference>
<accession>A0A1M6EW41</accession>
<dbReference type="InterPro" id="IPR045886">
    <property type="entry name" value="ThiF/MoeB/HesA"/>
</dbReference>
<keyword evidence="3" id="KW-1185">Reference proteome</keyword>
<dbReference type="SUPFAM" id="SSF69572">
    <property type="entry name" value="Activating enzymes of the ubiquitin-like proteins"/>
    <property type="match status" value="1"/>
</dbReference>